<reference evidence="13 14" key="1">
    <citation type="submission" date="2019-02" db="EMBL/GenBank/DDBJ databases">
        <title>Genomic Encyclopedia of Type Strains, Phase IV (KMG-IV): sequencing the most valuable type-strain genomes for metagenomic binning, comparative biology and taxonomic classification.</title>
        <authorList>
            <person name="Goeker M."/>
        </authorList>
    </citation>
    <scope>NUCLEOTIDE SEQUENCE [LARGE SCALE GENOMIC DNA]</scope>
    <source>
        <strain evidence="13 14">DSM 19570</strain>
    </source>
</reference>
<evidence type="ECO:0000256" key="4">
    <source>
        <dbReference type="ARBA" id="ARBA00022840"/>
    </source>
</evidence>
<dbReference type="PANTHER" id="PTHR11070:SF2">
    <property type="entry name" value="ATP-DEPENDENT DNA HELICASE SRS2"/>
    <property type="match status" value="1"/>
</dbReference>
<dbReference type="Gene3D" id="1.10.486.10">
    <property type="entry name" value="PCRA, domain 4"/>
    <property type="match status" value="1"/>
</dbReference>
<comment type="catalytic activity">
    <reaction evidence="6">
        <text>Couples ATP hydrolysis with the unwinding of duplex DNA by translocating in the 3'-5' direction.</text>
        <dbReference type="EC" id="5.6.2.4"/>
    </reaction>
</comment>
<evidence type="ECO:0000256" key="5">
    <source>
        <dbReference type="ARBA" id="ARBA00023235"/>
    </source>
</evidence>
<dbReference type="Pfam" id="PF00580">
    <property type="entry name" value="UvrD-helicase"/>
    <property type="match status" value="1"/>
</dbReference>
<keyword evidence="3 10" id="KW-0347">Helicase</keyword>
<evidence type="ECO:0000259" key="12">
    <source>
        <dbReference type="PROSITE" id="PS51217"/>
    </source>
</evidence>
<evidence type="ECO:0000256" key="7">
    <source>
        <dbReference type="ARBA" id="ARBA00034808"/>
    </source>
</evidence>
<evidence type="ECO:0000313" key="13">
    <source>
        <dbReference type="EMBL" id="RZT98058.1"/>
    </source>
</evidence>
<sequence>MSAAAYRIDGEVVAPEVFYALACDPRRSVVVEACAGAGKTWMLVSRILRALLDGVAPQEILAITFTRKAAGEMRERLDDWLREFALCDDGKRMAELRLRGCSEAEARALAPRLAALEGELLALPRAVEIRTFHGWFSQLLRAAPSAVLDALGLSAEPRLVEQMDEWLPALWREFLTAAAADPALRADFETLVRQRGRFTANKWLEAVLGQRIEFERADAAGQVDASVPPPHELWPEFLGLSEPRLRLADPGLRATLTVLARRLGAQKGAKSQQAAREIEMALTAFDASGDAVPGFDALWLAIHTKKDELRAPLQAEDLRDAVEPVVEALWRIKDAIDQQAAHEEQLRLARLSRCLLQAWRDFKRERALLDMADLELGAEALLSDPVLSGWVLERLDTRVRHLLIDEFQDTSPLQWRTLEAWLAGYAGAGGGASGQRPPSVFIVGDPKQSIYRFRRADPRLFTAAAEFVVQALDGVVLSCDHTRRNSPVVLAALNEVFGQAQAEGEYGGFRPHTSARPELAGAVRLIEAVPRPPRGARGGEELPVWRDTLLEPREAAEEALRMIEARAVAAGVDALLQRERLSPKDVMVLARKRVPLGHVAQALRERGLPCVMPEERALLDAPEVRDLLALLDALVSPMHALSLAQALKSPIFGVGDAALIALAQSGARRAADWWPAVVDQPPPPGLDPLEEAALRRTAGLLAGWQAAARVLPPHDLLDRIVAEGDLRARYAAAVPPLQRADALAAIDALLAQSLALDGGRRLTPYRFVRELRRRPLMLPRRADADAVQLLTVHGAKGLEAAAVFLIDTQPEASQGDSASLLVDWPPGAAAPRSVAFLASAARCPPSLRADLESELQARLREELNGLYVAMTRAKQWLQLSATAAHRAAPGRNAWARLDAAGVEVQARPQDVAAPARAEAAMPILLRELPVADATAWPGVDEARVDEPQAALARLGTALHRVLEWGPAPGAGLERAVAAAAQAFGVTAEAEIESLRMAAQRVLHGSATRRFFDAAQLRAAHNELPLHWQGQALRIDRLVAFDTPQGRQWWVLDHKLHPAPHTVPALCEQLARYRDAVRALQPDDEVRAAFLTAEGGCIELDAP</sequence>
<dbReference type="InterPro" id="IPR000212">
    <property type="entry name" value="DNA_helicase_UvrD/REP"/>
</dbReference>
<dbReference type="InterPro" id="IPR014016">
    <property type="entry name" value="UvrD-like_ATP-bd"/>
</dbReference>
<dbReference type="EC" id="5.6.2.4" evidence="7"/>
<proteinExistence type="predicted"/>
<dbReference type="GO" id="GO:0003677">
    <property type="term" value="F:DNA binding"/>
    <property type="evidence" value="ECO:0007669"/>
    <property type="project" value="InterPro"/>
</dbReference>
<organism evidence="13 14">
    <name type="scientific">Rivibacter subsaxonicus</name>
    <dbReference type="NCBI Taxonomy" id="457575"/>
    <lineage>
        <taxon>Bacteria</taxon>
        <taxon>Pseudomonadati</taxon>
        <taxon>Pseudomonadota</taxon>
        <taxon>Betaproteobacteria</taxon>
        <taxon>Burkholderiales</taxon>
        <taxon>Rivibacter</taxon>
    </lineage>
</organism>
<dbReference type="EMBL" id="SHKP01000006">
    <property type="protein sequence ID" value="RZT98058.1"/>
    <property type="molecule type" value="Genomic_DNA"/>
</dbReference>
<dbReference type="InterPro" id="IPR027417">
    <property type="entry name" value="P-loop_NTPase"/>
</dbReference>
<dbReference type="InterPro" id="IPR014017">
    <property type="entry name" value="DNA_helicase_UvrD-like_C"/>
</dbReference>
<comment type="catalytic activity">
    <reaction evidence="9">
        <text>ATP + H2O = ADP + phosphate + H(+)</text>
        <dbReference type="Rhea" id="RHEA:13065"/>
        <dbReference type="ChEBI" id="CHEBI:15377"/>
        <dbReference type="ChEBI" id="CHEBI:15378"/>
        <dbReference type="ChEBI" id="CHEBI:30616"/>
        <dbReference type="ChEBI" id="CHEBI:43474"/>
        <dbReference type="ChEBI" id="CHEBI:456216"/>
        <dbReference type="EC" id="5.6.2.4"/>
    </reaction>
</comment>
<protein>
    <recommendedName>
        <fullName evidence="7">DNA 3'-5' helicase</fullName>
        <ecNumber evidence="7">5.6.2.4</ecNumber>
    </recommendedName>
    <alternativeName>
        <fullName evidence="8">DNA 3'-5' helicase II</fullName>
    </alternativeName>
</protein>
<dbReference type="GO" id="GO:0016887">
    <property type="term" value="F:ATP hydrolysis activity"/>
    <property type="evidence" value="ECO:0007669"/>
    <property type="project" value="RHEA"/>
</dbReference>
<keyword evidence="4 10" id="KW-0067">ATP-binding</keyword>
<keyword evidence="2 10" id="KW-0378">Hydrolase</keyword>
<dbReference type="GO" id="GO:0005829">
    <property type="term" value="C:cytosol"/>
    <property type="evidence" value="ECO:0007669"/>
    <property type="project" value="TreeGrafter"/>
</dbReference>
<evidence type="ECO:0000256" key="2">
    <source>
        <dbReference type="ARBA" id="ARBA00022801"/>
    </source>
</evidence>
<comment type="caution">
    <text evidence="13">The sequence shown here is derived from an EMBL/GenBank/DDBJ whole genome shotgun (WGS) entry which is preliminary data.</text>
</comment>
<dbReference type="Pfam" id="PF13361">
    <property type="entry name" value="UvrD_C"/>
    <property type="match status" value="2"/>
</dbReference>
<evidence type="ECO:0000313" key="14">
    <source>
        <dbReference type="Proteomes" id="UP000293671"/>
    </source>
</evidence>
<evidence type="ECO:0000256" key="6">
    <source>
        <dbReference type="ARBA" id="ARBA00034617"/>
    </source>
</evidence>
<dbReference type="Pfam" id="PF12705">
    <property type="entry name" value="PDDEXK_1"/>
    <property type="match status" value="1"/>
</dbReference>
<accession>A0A4Q7VPJ5</accession>
<dbReference type="PROSITE" id="PS51198">
    <property type="entry name" value="UVRD_HELICASE_ATP_BIND"/>
    <property type="match status" value="1"/>
</dbReference>
<gene>
    <name evidence="13" type="ORF">EV670_2460</name>
</gene>
<evidence type="ECO:0000256" key="10">
    <source>
        <dbReference type="PROSITE-ProRule" id="PRU00560"/>
    </source>
</evidence>
<dbReference type="InterPro" id="IPR038726">
    <property type="entry name" value="PDDEXK_AddAB-type"/>
</dbReference>
<dbReference type="AlphaFoldDB" id="A0A4Q7VPJ5"/>
<evidence type="ECO:0000256" key="1">
    <source>
        <dbReference type="ARBA" id="ARBA00022741"/>
    </source>
</evidence>
<feature type="domain" description="UvrD-like helicase ATP-binding" evidence="11">
    <location>
        <begin position="12"/>
        <end position="486"/>
    </location>
</feature>
<dbReference type="OrthoDB" id="5905204at2"/>
<feature type="domain" description="UvrD-like helicase C-terminal" evidence="12">
    <location>
        <begin position="516"/>
        <end position="797"/>
    </location>
</feature>
<name>A0A4Q7VPJ5_9BURK</name>
<evidence type="ECO:0000256" key="9">
    <source>
        <dbReference type="ARBA" id="ARBA00048988"/>
    </source>
</evidence>
<dbReference type="Proteomes" id="UP000293671">
    <property type="component" value="Unassembled WGS sequence"/>
</dbReference>
<dbReference type="GO" id="GO:0043138">
    <property type="term" value="F:3'-5' DNA helicase activity"/>
    <property type="evidence" value="ECO:0007669"/>
    <property type="project" value="UniProtKB-EC"/>
</dbReference>
<evidence type="ECO:0000259" key="11">
    <source>
        <dbReference type="PROSITE" id="PS51198"/>
    </source>
</evidence>
<keyword evidence="5" id="KW-0413">Isomerase</keyword>
<dbReference type="Gene3D" id="3.40.50.300">
    <property type="entry name" value="P-loop containing nucleotide triphosphate hydrolases"/>
    <property type="match status" value="4"/>
</dbReference>
<evidence type="ECO:0000256" key="8">
    <source>
        <dbReference type="ARBA" id="ARBA00034923"/>
    </source>
</evidence>
<dbReference type="PROSITE" id="PS51217">
    <property type="entry name" value="UVRD_HELICASE_CTER"/>
    <property type="match status" value="1"/>
</dbReference>
<keyword evidence="14" id="KW-1185">Reference proteome</keyword>
<dbReference type="GO" id="GO:0005524">
    <property type="term" value="F:ATP binding"/>
    <property type="evidence" value="ECO:0007669"/>
    <property type="project" value="UniProtKB-UniRule"/>
</dbReference>
<dbReference type="GO" id="GO:0000725">
    <property type="term" value="P:recombinational repair"/>
    <property type="evidence" value="ECO:0007669"/>
    <property type="project" value="TreeGrafter"/>
</dbReference>
<dbReference type="PANTHER" id="PTHR11070">
    <property type="entry name" value="UVRD / RECB / PCRA DNA HELICASE FAMILY MEMBER"/>
    <property type="match status" value="1"/>
</dbReference>
<dbReference type="RefSeq" id="WP_130432458.1">
    <property type="nucleotide sequence ID" value="NZ_SHKP01000006.1"/>
</dbReference>
<evidence type="ECO:0000256" key="3">
    <source>
        <dbReference type="ARBA" id="ARBA00022806"/>
    </source>
</evidence>
<dbReference type="SUPFAM" id="SSF52540">
    <property type="entry name" value="P-loop containing nucleoside triphosphate hydrolases"/>
    <property type="match status" value="1"/>
</dbReference>
<keyword evidence="1 10" id="KW-0547">Nucleotide-binding</keyword>
<feature type="binding site" evidence="10">
    <location>
        <begin position="33"/>
        <end position="40"/>
    </location>
    <ligand>
        <name>ATP</name>
        <dbReference type="ChEBI" id="CHEBI:30616"/>
    </ligand>
</feature>